<feature type="region of interest" description="Disordered" evidence="3">
    <location>
        <begin position="729"/>
        <end position="756"/>
    </location>
</feature>
<dbReference type="Gene3D" id="3.40.50.300">
    <property type="entry name" value="P-loop containing nucleotide triphosphate hydrolases"/>
    <property type="match status" value="1"/>
</dbReference>
<dbReference type="Pfam" id="PF00350">
    <property type="entry name" value="Dynamin_N"/>
    <property type="match status" value="1"/>
</dbReference>
<dbReference type="InterPro" id="IPR000375">
    <property type="entry name" value="Dynamin_stalk"/>
</dbReference>
<dbReference type="InterPro" id="IPR020850">
    <property type="entry name" value="GED_dom"/>
</dbReference>
<keyword evidence="1" id="KW-0547">Nucleotide-binding</keyword>
<evidence type="ECO:0000256" key="3">
    <source>
        <dbReference type="SAM" id="MobiDB-lite"/>
    </source>
</evidence>
<feature type="domain" description="Dynamin-type G" evidence="5">
    <location>
        <begin position="73"/>
        <end position="359"/>
    </location>
</feature>
<evidence type="ECO:0000313" key="7">
    <source>
        <dbReference type="Proteomes" id="UP001583172"/>
    </source>
</evidence>
<dbReference type="PANTHER" id="PTHR11566:SF149">
    <property type="entry name" value="GTPASE, PUTATIVE (AFU_ORTHOLOGUE AFUA_6G11890)-RELATED"/>
    <property type="match status" value="1"/>
</dbReference>
<gene>
    <name evidence="6" type="ORF">VTJ49DRAFT_5222</name>
</gene>
<keyword evidence="2" id="KW-0342">GTP-binding</keyword>
<evidence type="ECO:0000313" key="6">
    <source>
        <dbReference type="EMBL" id="KAL1836384.1"/>
    </source>
</evidence>
<reference evidence="6 7" key="1">
    <citation type="journal article" date="2024" name="Commun. Biol.">
        <title>Comparative genomic analysis of thermophilic fungi reveals convergent evolutionary adaptations and gene losses.</title>
        <authorList>
            <person name="Steindorff A.S."/>
            <person name="Aguilar-Pontes M.V."/>
            <person name="Robinson A.J."/>
            <person name="Andreopoulos B."/>
            <person name="LaButti K."/>
            <person name="Kuo A."/>
            <person name="Mondo S."/>
            <person name="Riley R."/>
            <person name="Otillar R."/>
            <person name="Haridas S."/>
            <person name="Lipzen A."/>
            <person name="Grimwood J."/>
            <person name="Schmutz J."/>
            <person name="Clum A."/>
            <person name="Reid I.D."/>
            <person name="Moisan M.C."/>
            <person name="Butler G."/>
            <person name="Nguyen T.T.M."/>
            <person name="Dewar K."/>
            <person name="Conant G."/>
            <person name="Drula E."/>
            <person name="Henrissat B."/>
            <person name="Hansel C."/>
            <person name="Singer S."/>
            <person name="Hutchinson M.I."/>
            <person name="de Vries R.P."/>
            <person name="Natvig D.O."/>
            <person name="Powell A.J."/>
            <person name="Tsang A."/>
            <person name="Grigoriev I.V."/>
        </authorList>
    </citation>
    <scope>NUCLEOTIDE SEQUENCE [LARGE SCALE GENOMIC DNA]</scope>
    <source>
        <strain evidence="6 7">CBS 620.91</strain>
    </source>
</reference>
<protein>
    <submittedName>
        <fullName evidence="6">Uncharacterized protein</fullName>
    </submittedName>
</protein>
<organism evidence="6 7">
    <name type="scientific">Humicola insolens</name>
    <name type="common">Soft-rot fungus</name>
    <dbReference type="NCBI Taxonomy" id="85995"/>
    <lineage>
        <taxon>Eukaryota</taxon>
        <taxon>Fungi</taxon>
        <taxon>Dikarya</taxon>
        <taxon>Ascomycota</taxon>
        <taxon>Pezizomycotina</taxon>
        <taxon>Sordariomycetes</taxon>
        <taxon>Sordariomycetidae</taxon>
        <taxon>Sordariales</taxon>
        <taxon>Chaetomiaceae</taxon>
        <taxon>Mycothermus</taxon>
    </lineage>
</organism>
<dbReference type="Proteomes" id="UP001583172">
    <property type="component" value="Unassembled WGS sequence"/>
</dbReference>
<proteinExistence type="predicted"/>
<accession>A0ABR3V3M4</accession>
<dbReference type="PRINTS" id="PR00195">
    <property type="entry name" value="DYNAMIN"/>
</dbReference>
<dbReference type="PROSITE" id="PS51718">
    <property type="entry name" value="G_DYNAMIN_2"/>
    <property type="match status" value="1"/>
</dbReference>
<dbReference type="InterPro" id="IPR022812">
    <property type="entry name" value="Dynamin"/>
</dbReference>
<name>A0ABR3V3M4_HUMIN</name>
<dbReference type="Pfam" id="PF01031">
    <property type="entry name" value="Dynamin_M"/>
    <property type="match status" value="1"/>
</dbReference>
<comment type="caution">
    <text evidence="6">The sequence shown here is derived from an EMBL/GenBank/DDBJ whole genome shotgun (WGS) entry which is preliminary data.</text>
</comment>
<dbReference type="InterPro" id="IPR045063">
    <property type="entry name" value="Dynamin_N"/>
</dbReference>
<dbReference type="Gene3D" id="1.20.120.1240">
    <property type="entry name" value="Dynamin, middle domain"/>
    <property type="match status" value="1"/>
</dbReference>
<feature type="domain" description="GED" evidence="4">
    <location>
        <begin position="643"/>
        <end position="734"/>
    </location>
</feature>
<dbReference type="InterPro" id="IPR001401">
    <property type="entry name" value="Dynamin_GTPase"/>
</dbReference>
<dbReference type="InterPro" id="IPR030381">
    <property type="entry name" value="G_DYNAMIN_dom"/>
</dbReference>
<dbReference type="SMART" id="SM00053">
    <property type="entry name" value="DYNc"/>
    <property type="match status" value="1"/>
</dbReference>
<evidence type="ECO:0000256" key="2">
    <source>
        <dbReference type="ARBA" id="ARBA00023134"/>
    </source>
</evidence>
<dbReference type="PANTHER" id="PTHR11566">
    <property type="entry name" value="DYNAMIN"/>
    <property type="match status" value="1"/>
</dbReference>
<keyword evidence="7" id="KW-1185">Reference proteome</keyword>
<feature type="region of interest" description="Disordered" evidence="3">
    <location>
        <begin position="1"/>
        <end position="55"/>
    </location>
</feature>
<dbReference type="PROSITE" id="PS51388">
    <property type="entry name" value="GED"/>
    <property type="match status" value="1"/>
</dbReference>
<dbReference type="InterPro" id="IPR027417">
    <property type="entry name" value="P-loop_NTPase"/>
</dbReference>
<dbReference type="SUPFAM" id="SSF52540">
    <property type="entry name" value="P-loop containing nucleoside triphosphate hydrolases"/>
    <property type="match status" value="1"/>
</dbReference>
<evidence type="ECO:0000259" key="5">
    <source>
        <dbReference type="PROSITE" id="PS51718"/>
    </source>
</evidence>
<dbReference type="CDD" id="cd08771">
    <property type="entry name" value="DLP_1"/>
    <property type="match status" value="1"/>
</dbReference>
<evidence type="ECO:0000256" key="1">
    <source>
        <dbReference type="ARBA" id="ARBA00022741"/>
    </source>
</evidence>
<evidence type="ECO:0000259" key="4">
    <source>
        <dbReference type="PROSITE" id="PS51388"/>
    </source>
</evidence>
<dbReference type="EMBL" id="JAZGSY010000418">
    <property type="protein sequence ID" value="KAL1836384.1"/>
    <property type="molecule type" value="Genomic_DNA"/>
</dbReference>
<sequence length="756" mass="83151">MSESSPATVSSNPSTPTSSPSSPDNASEVAASDTPGPGEKPSSTERNGKLQPDGYRDILNVVDRLRQQGLNRYVDLPQIIVCGDQSSGKSSALEAISGMSFPSKDNLCTRFAIELILRRNPTSGIDVKIISGPNRSELEKTTLQTFGYSGALEELDLGKVVGGAKDAMGLNGASRVFSTDILRVEISGPDQPNLTIVDLPGLFVAGNKHQTEQDAIMVEQLVLSYMESPRTIILAVVSAKSDFAVQQVTRLARAQDPRGTRTLGLITKPDTLDRGSDSERFYVELAQNKDVKFRLGWHVLRNRSFAERDSSSAARDAAETAFFATGVWATTLKPSQLGAAALCTRLSRVLRQQIIRQLPAVIEDVTKGIEDCKEILARLGPARVTITEKRRYLLAVSTRFTKLARAAVDGIYTDAFFRGSRSRRLRAVVQNTLADFARDMRRKGHAMAIVDYDDIEDDEDAVGNAPRISRSQFLGEVQKLMMESRGRELPGTYNPLIVAELFSQQCQPWQGMVRNLLERVTQAAVDVVRSILVDVTRNEATVRVLFDEVLRPPMKSLKRELRAKAEEILQPYLSGHPITYNPVLTESMHRAQVGRRRQMMEQQVKQFFNVDALPAGHCTHRFDMRRFLDHLAGATEPDMDTYSCIAVDTMEAYYEVALKNLIDALSTLAVEGCLLQRIPSILTPETVCELADATIERVASESPEAAAERGHTTEKLAVLEQALGELRSLDGGVGDTGGTLEQWGQEGQHMGDRSAS</sequence>
<feature type="compositionally biased region" description="Low complexity" evidence="3">
    <location>
        <begin position="1"/>
        <end position="29"/>
    </location>
</feature>